<accession>A0A1E2VBM3</accession>
<comment type="caution">
    <text evidence="8">The sequence shown here is derived from an EMBL/GenBank/DDBJ whole genome shotgun (WGS) entry which is preliminary data.</text>
</comment>
<dbReference type="InterPro" id="IPR016681">
    <property type="entry name" value="SuccinylGlu_desuccinylase"/>
</dbReference>
<dbReference type="GO" id="GO:0008270">
    <property type="term" value="F:zinc ion binding"/>
    <property type="evidence" value="ECO:0007669"/>
    <property type="project" value="UniProtKB-UniRule"/>
</dbReference>
<feature type="active site" evidence="5">
    <location>
        <position position="211"/>
    </location>
</feature>
<evidence type="ECO:0000256" key="5">
    <source>
        <dbReference type="HAMAP-Rule" id="MF_00767"/>
    </source>
</evidence>
<keyword evidence="1 5" id="KW-0056">Arginine metabolism</keyword>
<dbReference type="GO" id="GO:0019544">
    <property type="term" value="P:L-arginine catabolic process to L-glutamate"/>
    <property type="evidence" value="ECO:0007669"/>
    <property type="project" value="UniProtKB-UniRule"/>
</dbReference>
<evidence type="ECO:0000313" key="8">
    <source>
        <dbReference type="EMBL" id="ODC04354.1"/>
    </source>
</evidence>
<dbReference type="EC" id="3.5.1.96" evidence="5"/>
<dbReference type="UniPathway" id="UPA00185">
    <property type="reaction ID" value="UER00283"/>
</dbReference>
<feature type="binding site" evidence="5">
    <location>
        <position position="58"/>
    </location>
    <ligand>
        <name>Zn(2+)</name>
        <dbReference type="ChEBI" id="CHEBI:29105"/>
    </ligand>
</feature>
<comment type="pathway">
    <text evidence="5">Amino-acid degradation; L-arginine degradation via AST pathway; L-glutamate and succinate from L-arginine: step 5/5.</text>
</comment>
<dbReference type="STRING" id="197479.BFW38_13240"/>
<feature type="binding site" evidence="5">
    <location>
        <position position="55"/>
    </location>
    <ligand>
        <name>Zn(2+)</name>
        <dbReference type="ChEBI" id="CHEBI:29105"/>
    </ligand>
</feature>
<proteinExistence type="inferred from homology"/>
<evidence type="ECO:0000256" key="2">
    <source>
        <dbReference type="ARBA" id="ARBA00022723"/>
    </source>
</evidence>
<dbReference type="NCBIfam" id="NF003706">
    <property type="entry name" value="PRK05324.1"/>
    <property type="match status" value="1"/>
</dbReference>
<dbReference type="InterPro" id="IPR007036">
    <property type="entry name" value="Aste_AspA_hybrid_dom"/>
</dbReference>
<dbReference type="Gene3D" id="3.40.630.10">
    <property type="entry name" value="Zn peptidases"/>
    <property type="match status" value="1"/>
</dbReference>
<dbReference type="InterPro" id="IPR050178">
    <property type="entry name" value="AspA/AstE_fam"/>
</dbReference>
<comment type="catalytic activity">
    <reaction evidence="5">
        <text>N-succinyl-L-glutamate + H2O = L-glutamate + succinate</text>
        <dbReference type="Rhea" id="RHEA:15169"/>
        <dbReference type="ChEBI" id="CHEBI:15377"/>
        <dbReference type="ChEBI" id="CHEBI:29985"/>
        <dbReference type="ChEBI" id="CHEBI:30031"/>
        <dbReference type="ChEBI" id="CHEBI:58763"/>
        <dbReference type="EC" id="3.5.1.96"/>
    </reaction>
</comment>
<evidence type="ECO:0000313" key="9">
    <source>
        <dbReference type="Proteomes" id="UP000094291"/>
    </source>
</evidence>
<dbReference type="GO" id="GO:0009017">
    <property type="term" value="F:succinylglutamate desuccinylase activity"/>
    <property type="evidence" value="ECO:0007669"/>
    <property type="project" value="UniProtKB-EC"/>
</dbReference>
<dbReference type="SUPFAM" id="SSF53187">
    <property type="entry name" value="Zn-dependent exopeptidases"/>
    <property type="match status" value="1"/>
</dbReference>
<organism evidence="8 9">
    <name type="scientific">Terasakiispira papahanaumokuakeensis</name>
    <dbReference type="NCBI Taxonomy" id="197479"/>
    <lineage>
        <taxon>Bacteria</taxon>
        <taxon>Pseudomonadati</taxon>
        <taxon>Pseudomonadota</taxon>
        <taxon>Gammaproteobacteria</taxon>
        <taxon>Oceanospirillales</taxon>
        <taxon>Terasakiispira</taxon>
    </lineage>
</organism>
<feature type="domain" description="Succinylglutamate desuccinylase/Aspartoacylase catalytic" evidence="7">
    <location>
        <begin position="46"/>
        <end position="228"/>
    </location>
</feature>
<dbReference type="PANTHER" id="PTHR15162:SF7">
    <property type="entry name" value="SUCCINYLGLUTAMATE DESUCCINYLASE"/>
    <property type="match status" value="1"/>
</dbReference>
<name>A0A1E2VBM3_9GAMM</name>
<dbReference type="Proteomes" id="UP000094291">
    <property type="component" value="Unassembled WGS sequence"/>
</dbReference>
<keyword evidence="9" id="KW-1185">Reference proteome</keyword>
<reference evidence="8 9" key="1">
    <citation type="submission" date="2016-08" db="EMBL/GenBank/DDBJ databases">
        <authorList>
            <person name="Seilhamer J.J."/>
        </authorList>
    </citation>
    <scope>NUCLEOTIDE SEQUENCE [LARGE SCALE GENOMIC DNA]</scope>
    <source>
        <strain evidence="8 9">PH27A</strain>
    </source>
</reference>
<evidence type="ECO:0000259" key="7">
    <source>
        <dbReference type="Pfam" id="PF24827"/>
    </source>
</evidence>
<dbReference type="GO" id="GO:0016788">
    <property type="term" value="F:hydrolase activity, acting on ester bonds"/>
    <property type="evidence" value="ECO:0007669"/>
    <property type="project" value="UniProtKB-UniRule"/>
</dbReference>
<dbReference type="AlphaFoldDB" id="A0A1E2VBM3"/>
<sequence length="330" mass="36365">MLSDWIPATLEPAPFPTEGRCRGGHWLTPCWGVLELTPDHINPQVPASVISVAVHGNETAPVELLGDLLCQLDAEKMTLGAPTLLIFGHPKACVAQQRYIDTNLNRLFQRGLEGTTQEHHRAIELMSAVDDFFERYPSNPHLHLDLHTAIRRSEYPRFAVLPYAERTSPTATQWGWLSAAGIQAALVQHQHSWTFSHYSRHYHQATAWTLELGQVAPMGQNDLEPLAPMGALLSALIQGSAPSTDNPDAITYFVVRDELMRQGDHFSFHFADDTPNFTTFKPGTRLSEDDIAGPYIVGDDPVLVVFPNPQVEAGARAALLVTPTSRPGSA</sequence>
<keyword evidence="2 5" id="KW-0479">Metal-binding</keyword>
<evidence type="ECO:0000256" key="4">
    <source>
        <dbReference type="ARBA" id="ARBA00022833"/>
    </source>
</evidence>
<dbReference type="OrthoDB" id="5290473at2"/>
<gene>
    <name evidence="5" type="primary">astE</name>
    <name evidence="8" type="ORF">BFW38_13240</name>
</gene>
<evidence type="ECO:0000256" key="1">
    <source>
        <dbReference type="ARBA" id="ARBA00022503"/>
    </source>
</evidence>
<dbReference type="EMBL" id="MDTQ01000001">
    <property type="protein sequence ID" value="ODC04354.1"/>
    <property type="molecule type" value="Genomic_DNA"/>
</dbReference>
<comment type="cofactor">
    <cofactor evidence="5">
        <name>Zn(2+)</name>
        <dbReference type="ChEBI" id="CHEBI:29105"/>
    </cofactor>
    <text evidence="5">Binds 1 zinc ion per subunit.</text>
</comment>
<dbReference type="Pfam" id="PF04952">
    <property type="entry name" value="AstE_AspA_hybrid"/>
    <property type="match status" value="1"/>
</dbReference>
<dbReference type="InterPro" id="IPR055438">
    <property type="entry name" value="AstE_AspA_cat"/>
</dbReference>
<dbReference type="RefSeq" id="WP_068999335.1">
    <property type="nucleotide sequence ID" value="NZ_MDTQ01000001.1"/>
</dbReference>
<comment type="function">
    <text evidence="5">Transforms N(2)-succinylglutamate into succinate and glutamate.</text>
</comment>
<dbReference type="HAMAP" id="MF_00767">
    <property type="entry name" value="Arg_catab_AstE"/>
    <property type="match status" value="1"/>
</dbReference>
<dbReference type="Pfam" id="PF24827">
    <property type="entry name" value="AstE_AspA_cat"/>
    <property type="match status" value="1"/>
</dbReference>
<protein>
    <recommendedName>
        <fullName evidence="5">Succinylglutamate desuccinylase</fullName>
        <ecNumber evidence="5">3.5.1.96</ecNumber>
    </recommendedName>
</protein>
<feature type="domain" description="AstE/AspA barrel-sandwich hybrid" evidence="6">
    <location>
        <begin position="249"/>
        <end position="323"/>
    </location>
</feature>
<dbReference type="PANTHER" id="PTHR15162">
    <property type="entry name" value="ASPARTOACYLASE"/>
    <property type="match status" value="1"/>
</dbReference>
<keyword evidence="4 5" id="KW-0862">Zinc</keyword>
<evidence type="ECO:0000256" key="3">
    <source>
        <dbReference type="ARBA" id="ARBA00022801"/>
    </source>
</evidence>
<feature type="binding site" evidence="5">
    <location>
        <position position="147"/>
    </location>
    <ligand>
        <name>Zn(2+)</name>
        <dbReference type="ChEBI" id="CHEBI:29105"/>
    </ligand>
</feature>
<comment type="similarity">
    <text evidence="5">Belongs to the AspA/AstE family. Succinylglutamate desuccinylase subfamily.</text>
</comment>
<keyword evidence="3 5" id="KW-0378">Hydrolase</keyword>
<evidence type="ECO:0000259" key="6">
    <source>
        <dbReference type="Pfam" id="PF04952"/>
    </source>
</evidence>
<dbReference type="GO" id="GO:0019545">
    <property type="term" value="P:L-arginine catabolic process to succinate"/>
    <property type="evidence" value="ECO:0007669"/>
    <property type="project" value="UniProtKB-UniRule"/>
</dbReference>